<accession>A0A6A6VFM4</accession>
<name>A0A6A6VFM4_9PLEO</name>
<sequence length="196" mass="20710">MGRFGSRPVLVSWCPLLPACSRHGASFGQRAGGKRPWTDAGEPAHGAPHTLRRIARPWASRGGGQRTGIGLEVTSRSLLCPLACDGLAGVGCTQDHGRRRGQDGGLARHGGASQWRSRLGGQGVAISCLSSGRLPRSTQRLQPKSCLTESAGGPGGGHWCMRSQTPGFESLSYGRQALLTNRRRCWAAEPAAVGHR</sequence>
<dbReference type="Proteomes" id="UP000799440">
    <property type="component" value="Unassembled WGS sequence"/>
</dbReference>
<proteinExistence type="predicted"/>
<organism evidence="1 2">
    <name type="scientific">Sporormia fimetaria CBS 119925</name>
    <dbReference type="NCBI Taxonomy" id="1340428"/>
    <lineage>
        <taxon>Eukaryota</taxon>
        <taxon>Fungi</taxon>
        <taxon>Dikarya</taxon>
        <taxon>Ascomycota</taxon>
        <taxon>Pezizomycotina</taxon>
        <taxon>Dothideomycetes</taxon>
        <taxon>Pleosporomycetidae</taxon>
        <taxon>Pleosporales</taxon>
        <taxon>Sporormiaceae</taxon>
        <taxon>Sporormia</taxon>
    </lineage>
</organism>
<evidence type="ECO:0000313" key="1">
    <source>
        <dbReference type="EMBL" id="KAF2749033.1"/>
    </source>
</evidence>
<gene>
    <name evidence="1" type="ORF">M011DRAFT_322456</name>
</gene>
<reference evidence="1" key="1">
    <citation type="journal article" date="2020" name="Stud. Mycol.">
        <title>101 Dothideomycetes genomes: a test case for predicting lifestyles and emergence of pathogens.</title>
        <authorList>
            <person name="Haridas S."/>
            <person name="Albert R."/>
            <person name="Binder M."/>
            <person name="Bloem J."/>
            <person name="Labutti K."/>
            <person name="Salamov A."/>
            <person name="Andreopoulos B."/>
            <person name="Baker S."/>
            <person name="Barry K."/>
            <person name="Bills G."/>
            <person name="Bluhm B."/>
            <person name="Cannon C."/>
            <person name="Castanera R."/>
            <person name="Culley D."/>
            <person name="Daum C."/>
            <person name="Ezra D."/>
            <person name="Gonzalez J."/>
            <person name="Henrissat B."/>
            <person name="Kuo A."/>
            <person name="Liang C."/>
            <person name="Lipzen A."/>
            <person name="Lutzoni F."/>
            <person name="Magnuson J."/>
            <person name="Mondo S."/>
            <person name="Nolan M."/>
            <person name="Ohm R."/>
            <person name="Pangilinan J."/>
            <person name="Park H.-J."/>
            <person name="Ramirez L."/>
            <person name="Alfaro M."/>
            <person name="Sun H."/>
            <person name="Tritt A."/>
            <person name="Yoshinaga Y."/>
            <person name="Zwiers L.-H."/>
            <person name="Turgeon B."/>
            <person name="Goodwin S."/>
            <person name="Spatafora J."/>
            <person name="Crous P."/>
            <person name="Grigoriev I."/>
        </authorList>
    </citation>
    <scope>NUCLEOTIDE SEQUENCE</scope>
    <source>
        <strain evidence="1">CBS 119925</strain>
    </source>
</reference>
<dbReference type="AlphaFoldDB" id="A0A6A6VFM4"/>
<dbReference type="EMBL" id="MU006567">
    <property type="protein sequence ID" value="KAF2749033.1"/>
    <property type="molecule type" value="Genomic_DNA"/>
</dbReference>
<keyword evidence="2" id="KW-1185">Reference proteome</keyword>
<protein>
    <submittedName>
        <fullName evidence="1">Uncharacterized protein</fullName>
    </submittedName>
</protein>
<evidence type="ECO:0000313" key="2">
    <source>
        <dbReference type="Proteomes" id="UP000799440"/>
    </source>
</evidence>